<dbReference type="PANTHER" id="PTHR23023">
    <property type="entry name" value="DIMETHYLANILINE MONOOXYGENASE"/>
    <property type="match status" value="1"/>
</dbReference>
<evidence type="ECO:0000313" key="10">
    <source>
        <dbReference type="Proteomes" id="UP000813461"/>
    </source>
</evidence>
<evidence type="ECO:0000256" key="5">
    <source>
        <dbReference type="ARBA" id="ARBA00022857"/>
    </source>
</evidence>
<feature type="compositionally biased region" description="Low complexity" evidence="8">
    <location>
        <begin position="79"/>
        <end position="88"/>
    </location>
</feature>
<evidence type="ECO:0000256" key="8">
    <source>
        <dbReference type="SAM" id="MobiDB-lite"/>
    </source>
</evidence>
<feature type="region of interest" description="Disordered" evidence="8">
    <location>
        <begin position="47"/>
        <end position="89"/>
    </location>
</feature>
<evidence type="ECO:0000256" key="3">
    <source>
        <dbReference type="ARBA" id="ARBA00022630"/>
    </source>
</evidence>
<dbReference type="EMBL" id="JAGMVJ010000013">
    <property type="protein sequence ID" value="KAH7083972.1"/>
    <property type="molecule type" value="Genomic_DNA"/>
</dbReference>
<evidence type="ECO:0000256" key="4">
    <source>
        <dbReference type="ARBA" id="ARBA00022827"/>
    </source>
</evidence>
<reference evidence="9" key="1">
    <citation type="journal article" date="2021" name="Nat. Commun.">
        <title>Genetic determinants of endophytism in the Arabidopsis root mycobiome.</title>
        <authorList>
            <person name="Mesny F."/>
            <person name="Miyauchi S."/>
            <person name="Thiergart T."/>
            <person name="Pickel B."/>
            <person name="Atanasova L."/>
            <person name="Karlsson M."/>
            <person name="Huettel B."/>
            <person name="Barry K.W."/>
            <person name="Haridas S."/>
            <person name="Chen C."/>
            <person name="Bauer D."/>
            <person name="Andreopoulos W."/>
            <person name="Pangilinan J."/>
            <person name="LaButti K."/>
            <person name="Riley R."/>
            <person name="Lipzen A."/>
            <person name="Clum A."/>
            <person name="Drula E."/>
            <person name="Henrissat B."/>
            <person name="Kohler A."/>
            <person name="Grigoriev I.V."/>
            <person name="Martin F.M."/>
            <person name="Hacquard S."/>
        </authorList>
    </citation>
    <scope>NUCLEOTIDE SEQUENCE</scope>
    <source>
        <strain evidence="9">MPI-SDFR-AT-0120</strain>
    </source>
</reference>
<dbReference type="Pfam" id="PF00743">
    <property type="entry name" value="FMO-like"/>
    <property type="match status" value="2"/>
</dbReference>
<evidence type="ECO:0000256" key="6">
    <source>
        <dbReference type="ARBA" id="ARBA00023002"/>
    </source>
</evidence>
<comment type="similarity">
    <text evidence="2">Belongs to the FMO family.</text>
</comment>
<dbReference type="PIRSF" id="PIRSF000332">
    <property type="entry name" value="FMO"/>
    <property type="match status" value="1"/>
</dbReference>
<dbReference type="AlphaFoldDB" id="A0A8K0VWG8"/>
<dbReference type="FunFam" id="3.50.50.60:FF:000138">
    <property type="entry name" value="Flavin-containing monooxygenase"/>
    <property type="match status" value="1"/>
</dbReference>
<evidence type="ECO:0000256" key="2">
    <source>
        <dbReference type="ARBA" id="ARBA00009183"/>
    </source>
</evidence>
<evidence type="ECO:0000313" key="9">
    <source>
        <dbReference type="EMBL" id="KAH7083972.1"/>
    </source>
</evidence>
<gene>
    <name evidence="9" type="ORF">FB567DRAFT_570951</name>
</gene>
<name>A0A8K0VWG8_9PLEO</name>
<dbReference type="InterPro" id="IPR050346">
    <property type="entry name" value="FMO-like"/>
</dbReference>
<comment type="caution">
    <text evidence="9">The sequence shown here is derived from an EMBL/GenBank/DDBJ whole genome shotgun (WGS) entry which is preliminary data.</text>
</comment>
<comment type="cofactor">
    <cofactor evidence="1">
        <name>FAD</name>
        <dbReference type="ChEBI" id="CHEBI:57692"/>
    </cofactor>
</comment>
<keyword evidence="10" id="KW-1185">Reference proteome</keyword>
<dbReference type="InterPro" id="IPR020946">
    <property type="entry name" value="Flavin_mOase-like"/>
</dbReference>
<organism evidence="9 10">
    <name type="scientific">Paraphoma chrysanthemicola</name>
    <dbReference type="NCBI Taxonomy" id="798071"/>
    <lineage>
        <taxon>Eukaryota</taxon>
        <taxon>Fungi</taxon>
        <taxon>Dikarya</taxon>
        <taxon>Ascomycota</taxon>
        <taxon>Pezizomycotina</taxon>
        <taxon>Dothideomycetes</taxon>
        <taxon>Pleosporomycetidae</taxon>
        <taxon>Pleosporales</taxon>
        <taxon>Pleosporineae</taxon>
        <taxon>Phaeosphaeriaceae</taxon>
        <taxon>Paraphoma</taxon>
    </lineage>
</organism>
<dbReference type="OrthoDB" id="66881at2759"/>
<protein>
    <submittedName>
        <fullName evidence="9">Dimethylaniline monooxygenase (N-oxide forming)</fullName>
    </submittedName>
</protein>
<dbReference type="GO" id="GO:0050660">
    <property type="term" value="F:flavin adenine dinucleotide binding"/>
    <property type="evidence" value="ECO:0007669"/>
    <property type="project" value="InterPro"/>
</dbReference>
<sequence>MSKSQIKSVAVIGAGAAGAATAAALASEDYFDTIKVFERRESAGGTWIYDADPGPPIPLHPGENPTVTDPPLRTPSELPTTRPPTTQQRYDKTPIYQDLTTNVPDIIMSFSDHRFAYGPFAPHWIPRQYVENYFSRHKLDRYLVLNTTVEDLSRLDVREGWKLVLRRYDPIGKVDVWWEEEFDAVVLANGHYSVPFVPQVKGLESYISGFPTRITHSKHYRTPSTYTNQRVLVIGNSASGHDITTQLVQSNALAGPVFQSRRSKSRWDGDTAPPGVVWKPMIREYIASTSAIVFEDGSVLDDIDAVIYCTGYKPSFPFWNEEKNGGPLYDYSENRLKGFYQHTISTRYPTSLAIVGIPRVLTFRSFEYQAIALARLFAGRNAKPLLSVVEMEKWEKERVELVKREHRTFHTILWDNGETMEWFRWFYEFSGLPLLEGKGRVPPVLDEQARWAYDHIKKYPEPHKDRKTVQEEDWVIVEERRKDSAHFI</sequence>
<proteinExistence type="inferred from homology"/>
<dbReference type="Proteomes" id="UP000813461">
    <property type="component" value="Unassembled WGS sequence"/>
</dbReference>
<keyword evidence="6" id="KW-0560">Oxidoreductase</keyword>
<dbReference type="PRINTS" id="PR00419">
    <property type="entry name" value="ADXRDTASE"/>
</dbReference>
<dbReference type="SUPFAM" id="SSF51905">
    <property type="entry name" value="FAD/NAD(P)-binding domain"/>
    <property type="match status" value="2"/>
</dbReference>
<dbReference type="Pfam" id="PF13450">
    <property type="entry name" value="NAD_binding_8"/>
    <property type="match status" value="1"/>
</dbReference>
<dbReference type="GO" id="GO:0004499">
    <property type="term" value="F:N,N-dimethylaniline monooxygenase activity"/>
    <property type="evidence" value="ECO:0007669"/>
    <property type="project" value="InterPro"/>
</dbReference>
<keyword evidence="5" id="KW-0521">NADP</keyword>
<dbReference type="InterPro" id="IPR036188">
    <property type="entry name" value="FAD/NAD-bd_sf"/>
</dbReference>
<dbReference type="GO" id="GO:0050661">
    <property type="term" value="F:NADP binding"/>
    <property type="evidence" value="ECO:0007669"/>
    <property type="project" value="InterPro"/>
</dbReference>
<keyword evidence="3" id="KW-0285">Flavoprotein</keyword>
<evidence type="ECO:0000256" key="7">
    <source>
        <dbReference type="ARBA" id="ARBA00023033"/>
    </source>
</evidence>
<accession>A0A8K0VWG8</accession>
<keyword evidence="7 9" id="KW-0503">Monooxygenase</keyword>
<keyword evidence="4" id="KW-0274">FAD</keyword>
<dbReference type="Gene3D" id="3.50.50.60">
    <property type="entry name" value="FAD/NAD(P)-binding domain"/>
    <property type="match status" value="2"/>
</dbReference>
<evidence type="ECO:0000256" key="1">
    <source>
        <dbReference type="ARBA" id="ARBA00001974"/>
    </source>
</evidence>
<dbReference type="InterPro" id="IPR000960">
    <property type="entry name" value="Flavin_mOase"/>
</dbReference>